<comment type="caution">
    <text evidence="1">The sequence shown here is derived from an EMBL/GenBank/DDBJ whole genome shotgun (WGS) entry which is preliminary data.</text>
</comment>
<dbReference type="InterPro" id="IPR023373">
    <property type="entry name" value="YmcC_sf"/>
</dbReference>
<reference evidence="1" key="1">
    <citation type="submission" date="2021-10" db="EMBL/GenBank/DDBJ databases">
        <title>Roseicella aerolatum sp. nov., isolated from aerosols of e-waste dismantling site.</title>
        <authorList>
            <person name="Qin T."/>
        </authorList>
    </citation>
    <scope>NUCLEOTIDE SEQUENCE</scope>
    <source>
        <strain evidence="1">GB24</strain>
    </source>
</reference>
<accession>A0A9X1IAN6</accession>
<dbReference type="Proteomes" id="UP001139311">
    <property type="component" value="Unassembled WGS sequence"/>
</dbReference>
<proteinExistence type="predicted"/>
<keyword evidence="2" id="KW-1185">Reference proteome</keyword>
<sequence length="211" mass="22372">MRAASALLLPVLLLAGCGDSLWGGLAPAASRPAAAEAEPAGPALRLTLRGRARYALPVQAVGERRLWRTAGQEVVETDRGRILATAGFGEMLVATRFDGPDPLADPAALLDRPAAARRLVDLMRADRAAEGMRFGVPVECRLDARQTEEPAVLLVEERCRAKGAGRFTNRFWVAAEGGAVLQAQQWIGPGLPLLTVEFLEPAPAAPAWPGP</sequence>
<dbReference type="Pfam" id="PF11102">
    <property type="entry name" value="YjbF"/>
    <property type="match status" value="1"/>
</dbReference>
<dbReference type="EMBL" id="JAJAQI010000006">
    <property type="protein sequence ID" value="MCB4821299.1"/>
    <property type="molecule type" value="Genomic_DNA"/>
</dbReference>
<evidence type="ECO:0000313" key="1">
    <source>
        <dbReference type="EMBL" id="MCB4821299.1"/>
    </source>
</evidence>
<dbReference type="Gene3D" id="2.40.360.10">
    <property type="entry name" value="YmcC-like"/>
    <property type="match status" value="1"/>
</dbReference>
<dbReference type="PROSITE" id="PS51257">
    <property type="entry name" value="PROKAR_LIPOPROTEIN"/>
    <property type="match status" value="1"/>
</dbReference>
<dbReference type="AlphaFoldDB" id="A0A9X1IAN6"/>
<evidence type="ECO:0000313" key="2">
    <source>
        <dbReference type="Proteomes" id="UP001139311"/>
    </source>
</evidence>
<name>A0A9X1IAN6_9PROT</name>
<organism evidence="1 2">
    <name type="scientific">Roseicella aerolata</name>
    <dbReference type="NCBI Taxonomy" id="2883479"/>
    <lineage>
        <taxon>Bacteria</taxon>
        <taxon>Pseudomonadati</taxon>
        <taxon>Pseudomonadota</taxon>
        <taxon>Alphaproteobacteria</taxon>
        <taxon>Acetobacterales</taxon>
        <taxon>Roseomonadaceae</taxon>
        <taxon>Roseicella</taxon>
    </lineage>
</organism>
<dbReference type="RefSeq" id="WP_226605824.1">
    <property type="nucleotide sequence ID" value="NZ_JAJAQI010000006.1"/>
</dbReference>
<dbReference type="InterPro" id="IPR021308">
    <property type="entry name" value="GfcB"/>
</dbReference>
<protein>
    <submittedName>
        <fullName evidence="1">YjbF family lipoprotein</fullName>
    </submittedName>
</protein>
<dbReference type="SUPFAM" id="SSF159270">
    <property type="entry name" value="YmcC-like"/>
    <property type="match status" value="1"/>
</dbReference>
<keyword evidence="1" id="KW-0449">Lipoprotein</keyword>
<gene>
    <name evidence="1" type="ORF">LHA35_06085</name>
</gene>